<feature type="transmembrane region" description="Helical" evidence="1">
    <location>
        <begin position="7"/>
        <end position="25"/>
    </location>
</feature>
<dbReference type="eggNOG" id="COG5652">
    <property type="taxonomic scope" value="Bacteria"/>
</dbReference>
<comment type="caution">
    <text evidence="3">The sequence shown here is derived from an EMBL/GenBank/DDBJ whole genome shotgun (WGS) entry which is preliminary data.</text>
</comment>
<feature type="transmembrane region" description="Helical" evidence="1">
    <location>
        <begin position="134"/>
        <end position="156"/>
    </location>
</feature>
<dbReference type="InterPro" id="IPR016747">
    <property type="entry name" value="Phosphotransbutyrylase"/>
</dbReference>
<dbReference type="RefSeq" id="WP_020991391.1">
    <property type="nucleotide sequence ID" value="NZ_KI391971.1"/>
</dbReference>
<organism evidence="3 4">
    <name type="scientific">Granulicatella elegans ATCC 700633</name>
    <dbReference type="NCBI Taxonomy" id="626369"/>
    <lineage>
        <taxon>Bacteria</taxon>
        <taxon>Bacillati</taxon>
        <taxon>Bacillota</taxon>
        <taxon>Bacilli</taxon>
        <taxon>Lactobacillales</taxon>
        <taxon>Carnobacteriaceae</taxon>
        <taxon>Granulicatella</taxon>
    </lineage>
</organism>
<feature type="domain" description="VanZ-like" evidence="2">
    <location>
        <begin position="11"/>
        <end position="155"/>
    </location>
</feature>
<gene>
    <name evidence="3" type="ORF">HMPREF0446_00096</name>
</gene>
<dbReference type="HOGENOM" id="CLU_096028_1_0_9"/>
<dbReference type="PIRSF" id="PIRSF019083">
    <property type="entry name" value="UCP019083_VanZ"/>
    <property type="match status" value="1"/>
</dbReference>
<reference evidence="3" key="1">
    <citation type="submission" date="2009-09" db="EMBL/GenBank/DDBJ databases">
        <authorList>
            <consortium name="The Broad Institute Genome Sequencing Platform"/>
            <person name="Ward D."/>
            <person name="Feldgarden M."/>
            <person name="Earl A."/>
            <person name="Young S.K."/>
            <person name="Zeng Q."/>
            <person name="Koehrsen M."/>
            <person name="Alvarado L."/>
            <person name="Berlin A."/>
            <person name="Bochicchio J."/>
            <person name="Borenstein D."/>
            <person name="Chapman S.B."/>
            <person name="Chen Z."/>
            <person name="Engels R."/>
            <person name="Freedman E."/>
            <person name="Gellesch M."/>
            <person name="Goldberg J."/>
            <person name="Griggs A."/>
            <person name="Gujja S."/>
            <person name="Heilman E."/>
            <person name="Heiman D."/>
            <person name="Hepburn T."/>
            <person name="Howarth C."/>
            <person name="Jen D."/>
            <person name="Larson L."/>
            <person name="Lewis B."/>
            <person name="Mehta T."/>
            <person name="Park D."/>
            <person name="Pearson M."/>
            <person name="Roberts A."/>
            <person name="Saif S."/>
            <person name="Shea T."/>
            <person name="Shenoy N."/>
            <person name="Sisk P."/>
            <person name="Stolte C."/>
            <person name="Sykes S."/>
            <person name="Thomson T."/>
            <person name="Walk T."/>
            <person name="White J."/>
            <person name="Yandava C."/>
            <person name="Sibley C.D."/>
            <person name="Field T.R."/>
            <person name="Grinwis M."/>
            <person name="Eshaghurshan C.S."/>
            <person name="Surette M.G."/>
            <person name="Haas B."/>
            <person name="Nusbaum C."/>
            <person name="Birren B."/>
        </authorList>
    </citation>
    <scope>NUCLEOTIDE SEQUENCE [LARGE SCALE GENOMIC DNA]</scope>
    <source>
        <strain evidence="3">ATCC 700633</strain>
    </source>
</reference>
<keyword evidence="1" id="KW-1133">Transmembrane helix</keyword>
<keyword evidence="1" id="KW-0812">Transmembrane</keyword>
<evidence type="ECO:0000313" key="4">
    <source>
        <dbReference type="Proteomes" id="UP000002939"/>
    </source>
</evidence>
<dbReference type="STRING" id="626369.HMPREF0446_00096"/>
<reference evidence="3" key="2">
    <citation type="submission" date="2011-10" db="EMBL/GenBank/DDBJ databases">
        <title>The Genome Sequence of Granulicatella elegans ATCC 700633.</title>
        <authorList>
            <consortium name="The Broad Institute Genome Sequencing Platform"/>
            <consortium name="The Broad Institute Genome Sequencing Center for Infectious Disease"/>
            <person name="Earl A."/>
            <person name="Ward D."/>
            <person name="Feldgarden M."/>
            <person name="Gevers D."/>
            <person name="Sibley C.D."/>
            <person name="Field T.R."/>
            <person name="Grinwis M."/>
            <person name="Eshaghurshan C.S."/>
            <person name="Surette M.G."/>
            <person name="Young S.K."/>
            <person name="Zeng Q."/>
            <person name="Gargeya S."/>
            <person name="Fitzgerald M."/>
            <person name="Haas B."/>
            <person name="Abouelleil A."/>
            <person name="Alvarado L."/>
            <person name="Arachchi H.M."/>
            <person name="Berlin A."/>
            <person name="Brown A."/>
            <person name="Chapman S.B."/>
            <person name="Chen Z."/>
            <person name="Dunbar C."/>
            <person name="Freedman E."/>
            <person name="Gearin G."/>
            <person name="Goldberg J."/>
            <person name="Griggs A."/>
            <person name="Gujja S."/>
            <person name="Heiman D."/>
            <person name="Howarth C."/>
            <person name="Larson L."/>
            <person name="Lui A."/>
            <person name="MacDonald P.J.P."/>
            <person name="Montmayeur A."/>
            <person name="Murphy C."/>
            <person name="Neiman D."/>
            <person name="Pearson M."/>
            <person name="Priest M."/>
            <person name="Roberts A."/>
            <person name="Saif S."/>
            <person name="Shea T."/>
            <person name="Shenoy N."/>
            <person name="Sisk P."/>
            <person name="Stolte C."/>
            <person name="Sykes S."/>
            <person name="Wortman J."/>
            <person name="Nusbaum C."/>
            <person name="Birren B."/>
        </authorList>
    </citation>
    <scope>NUCLEOTIDE SEQUENCE [LARGE SCALE GENOMIC DNA]</scope>
    <source>
        <strain evidence="3">ATCC 700633</strain>
    </source>
</reference>
<accession>D0BJG1</accession>
<sequence length="158" mass="17904">MTRTTRGTVSIIIAIVLMGIIFYSSSMPYHDQSLVSNIQTTLPFQPFSEMLSKIHFTYAGKVISIPSLGYAQFLEFFIRKGAHFLVYYFIGYHWSRGLKIHLKNRGWSLMIAIFITVLYAITDEFHQGLTPGRTPLIQDVVLDSFGGIFGALLGFLKK</sequence>
<dbReference type="Pfam" id="PF04892">
    <property type="entry name" value="VanZ"/>
    <property type="match status" value="1"/>
</dbReference>
<proteinExistence type="predicted"/>
<protein>
    <recommendedName>
        <fullName evidence="2">VanZ-like domain-containing protein</fullName>
    </recommendedName>
</protein>
<name>D0BJG1_9LACT</name>
<evidence type="ECO:0000259" key="2">
    <source>
        <dbReference type="Pfam" id="PF04892"/>
    </source>
</evidence>
<evidence type="ECO:0000256" key="1">
    <source>
        <dbReference type="SAM" id="Phobius"/>
    </source>
</evidence>
<dbReference type="NCBIfam" id="NF037970">
    <property type="entry name" value="vanZ_1"/>
    <property type="match status" value="1"/>
</dbReference>
<dbReference type="EMBL" id="ACRF02000016">
    <property type="protein sequence ID" value="EEW93214.2"/>
    <property type="molecule type" value="Genomic_DNA"/>
</dbReference>
<dbReference type="AlphaFoldDB" id="D0BJG1"/>
<dbReference type="InterPro" id="IPR006976">
    <property type="entry name" value="VanZ-like"/>
</dbReference>
<keyword evidence="4" id="KW-1185">Reference proteome</keyword>
<dbReference type="OrthoDB" id="291892at2"/>
<dbReference type="Proteomes" id="UP000002939">
    <property type="component" value="Unassembled WGS sequence"/>
</dbReference>
<keyword evidence="1" id="KW-0472">Membrane</keyword>
<feature type="transmembrane region" description="Helical" evidence="1">
    <location>
        <begin position="106"/>
        <end position="122"/>
    </location>
</feature>
<evidence type="ECO:0000313" key="3">
    <source>
        <dbReference type="EMBL" id="EEW93214.2"/>
    </source>
</evidence>